<sequence length="474" mass="52100">MTSTTLYKNPDALKAALKNVVSLSKEKLDVSNEQNFRKLAYALVYNSIFNSDKDIQELCRWLVRAGADACGIHLASIHDLYMARGRGECSGFTVPAINIRGLTYDVAHTIFKSAMKGKVGPVLFEIARSEIGYTLQRPAEYTTAVVGAALASGYKGPVCMQGDHFQVNAKKYKASSDTELGAIHSLIEEAITGGFFNIDIDASTLVDLTKPNEEAQQEINAALTHEYTMFIRDKEPNSITISIGGEIGEVGTKNSTVEDLQGYMSNYKKKLEKSGKNVPGISKISVQTGTTHGGVPLPDGTIAKVKVDFDTLEKLSKVSREKYGMAGAVQHGASTLPEDAFHIFADRETAEVHLATEFQNMIYDNAAFPADLRQEIYAYLDKECADEKKEGQTQEQFIYKTRKKAFGPFKKQVWDLPADVKTQICSRLETKFDFLFKQLAVLNTDSLTKKFIKPVSVTVAAPNTAGKVLGQAKK</sequence>
<dbReference type="Proteomes" id="UP000285961">
    <property type="component" value="Unassembled WGS sequence"/>
</dbReference>
<evidence type="ECO:0000313" key="1">
    <source>
        <dbReference type="EMBL" id="RJP65501.1"/>
    </source>
</evidence>
<dbReference type="GO" id="GO:0005975">
    <property type="term" value="P:carbohydrate metabolic process"/>
    <property type="evidence" value="ECO:0007669"/>
    <property type="project" value="InterPro"/>
</dbReference>
<dbReference type="SUPFAM" id="SSF51569">
    <property type="entry name" value="Aldolase"/>
    <property type="match status" value="1"/>
</dbReference>
<comment type="caution">
    <text evidence="1">The sequence shown here is derived from an EMBL/GenBank/DDBJ whole genome shotgun (WGS) entry which is preliminary data.</text>
</comment>
<protein>
    <submittedName>
        <fullName evidence="1">Aldolase</fullName>
    </submittedName>
</protein>
<evidence type="ECO:0000313" key="2">
    <source>
        <dbReference type="Proteomes" id="UP000285961"/>
    </source>
</evidence>
<dbReference type="AlphaFoldDB" id="A0A419EQI9"/>
<dbReference type="Pfam" id="PF01116">
    <property type="entry name" value="F_bP_aldolase"/>
    <property type="match status" value="1"/>
</dbReference>
<dbReference type="GO" id="GO:0016832">
    <property type="term" value="F:aldehyde-lyase activity"/>
    <property type="evidence" value="ECO:0007669"/>
    <property type="project" value="InterPro"/>
</dbReference>
<dbReference type="EMBL" id="QZKI01000125">
    <property type="protein sequence ID" value="RJP65501.1"/>
    <property type="molecule type" value="Genomic_DNA"/>
</dbReference>
<dbReference type="GO" id="GO:0008270">
    <property type="term" value="F:zinc ion binding"/>
    <property type="evidence" value="ECO:0007669"/>
    <property type="project" value="InterPro"/>
</dbReference>
<dbReference type="InterPro" id="IPR013785">
    <property type="entry name" value="Aldolase_TIM"/>
</dbReference>
<accession>A0A419EQI9</accession>
<dbReference type="InterPro" id="IPR000771">
    <property type="entry name" value="FBA_II"/>
</dbReference>
<dbReference type="Gene3D" id="3.20.20.70">
    <property type="entry name" value="Aldolase class I"/>
    <property type="match status" value="1"/>
</dbReference>
<proteinExistence type="predicted"/>
<gene>
    <name evidence="1" type="ORF">C4532_17365</name>
</gene>
<reference evidence="1 2" key="1">
    <citation type="journal article" date="2017" name="ISME J.">
        <title>Energy and carbon metabolisms in a deep terrestrial subsurface fluid microbial community.</title>
        <authorList>
            <person name="Momper L."/>
            <person name="Jungbluth S.P."/>
            <person name="Lee M.D."/>
            <person name="Amend J.P."/>
        </authorList>
    </citation>
    <scope>NUCLEOTIDE SEQUENCE [LARGE SCALE GENOMIC DNA]</scope>
    <source>
        <strain evidence="1">SURF_17</strain>
    </source>
</reference>
<name>A0A419EQI9_9BACT</name>
<organism evidence="1 2">
    <name type="scientific">Candidatus Abyssobacteria bacterium SURF_17</name>
    <dbReference type="NCBI Taxonomy" id="2093361"/>
    <lineage>
        <taxon>Bacteria</taxon>
        <taxon>Pseudomonadati</taxon>
        <taxon>Candidatus Hydrogenedentota</taxon>
        <taxon>Candidatus Abyssobacteria</taxon>
    </lineage>
</organism>